<evidence type="ECO:0000256" key="6">
    <source>
        <dbReference type="ARBA" id="ARBA00023136"/>
    </source>
</evidence>
<evidence type="ECO:0000256" key="10">
    <source>
        <dbReference type="SAM" id="Phobius"/>
    </source>
</evidence>
<evidence type="ECO:0000256" key="3">
    <source>
        <dbReference type="ARBA" id="ARBA00022692"/>
    </source>
</evidence>
<dbReference type="Proteomes" id="UP000245768">
    <property type="component" value="Unassembled WGS sequence"/>
</dbReference>
<dbReference type="AlphaFoldDB" id="A0A316YVI9"/>
<evidence type="ECO:0000256" key="9">
    <source>
        <dbReference type="SAM" id="MobiDB-lite"/>
    </source>
</evidence>
<sequence>MSPRVASTIDVLPNRIRHRPTASASKQDFIIDTNPMKWDTIDDGRVEADDYLHDPRQSIDEKGASHLFTPSGFPKRAVMNVGVLVLISASLMALFGAYPIIAHYTRAATSKKGGFNLGGTNATGQIADLPLPDLIDKDTPTDAYTRTGLGDGKEYKLVFSDEFNVDGRSFYPGDDPFWEAVDLHYWATNNYEWYDPAAVTTKDGKLRITLSQTPEHNLNFRGGMLQSWNKFCFTGGYLEASVQLPGQADVAGLWPAFWTMGNLGRAGYGSSLEGTWPYSYDACDVGTLQNQTTVDGTPVSSQTGGDVPFNRKHGSNALSFLAGQRLSACTCPQDYPALHPGPLLPDGTLRGRSAPEIDVFEAQVSSAKKMTVSQSGQWAPFNDHYNVKNTTADGPAFTMYQESSHFNTYTGELTQQSTSTVTDASQLALQYGGDDSFAVYGMEYQPGHDGYIEWVSDGQPSWRLNKAALVADPISQISARPVPQEPMYIIFNLGVSQNFGTVEWKKLEALWPAVMSVDWVRVYQPSDAINIGCDPPDFPTKDFINRHAEAYSNINLTLWGNTAAEGGYEEYWPRNKLNPNACQAELSKLPGSPTNPKAKAPALKSSEIAKGED</sequence>
<organism evidence="12 13">
    <name type="scientific">Acaromyces ingoldii</name>
    <dbReference type="NCBI Taxonomy" id="215250"/>
    <lineage>
        <taxon>Eukaryota</taxon>
        <taxon>Fungi</taxon>
        <taxon>Dikarya</taxon>
        <taxon>Basidiomycota</taxon>
        <taxon>Ustilaginomycotina</taxon>
        <taxon>Exobasidiomycetes</taxon>
        <taxon>Exobasidiales</taxon>
        <taxon>Cryptobasidiaceae</taxon>
        <taxon>Acaromyces</taxon>
    </lineage>
</organism>
<evidence type="ECO:0000313" key="12">
    <source>
        <dbReference type="EMBL" id="PWN93590.1"/>
    </source>
</evidence>
<comment type="similarity">
    <text evidence="2">Belongs to the SKN1/KRE6 family.</text>
</comment>
<dbReference type="PANTHER" id="PTHR31361:SF1">
    <property type="entry name" value="BETA-GLUCAN SYNTHESIS-ASSOCIATED PROTEIN KRE6-RELATED"/>
    <property type="match status" value="1"/>
</dbReference>
<dbReference type="Gene3D" id="2.60.120.200">
    <property type="match status" value="2"/>
</dbReference>
<dbReference type="InterPro" id="IPR013320">
    <property type="entry name" value="ConA-like_dom_sf"/>
</dbReference>
<dbReference type="GO" id="GO:0015926">
    <property type="term" value="F:glucosidase activity"/>
    <property type="evidence" value="ECO:0007669"/>
    <property type="project" value="TreeGrafter"/>
</dbReference>
<evidence type="ECO:0000256" key="7">
    <source>
        <dbReference type="ARBA" id="ARBA00023180"/>
    </source>
</evidence>
<dbReference type="GO" id="GO:0006078">
    <property type="term" value="P:(1-&gt;6)-beta-D-glucan biosynthetic process"/>
    <property type="evidence" value="ECO:0007669"/>
    <property type="project" value="TreeGrafter"/>
</dbReference>
<dbReference type="FunCoup" id="A0A316YVI9">
    <property type="interactions" value="65"/>
</dbReference>
<name>A0A316YVI9_9BASI</name>
<feature type="domain" description="GH16" evidence="11">
    <location>
        <begin position="134"/>
        <end position="528"/>
    </location>
</feature>
<reference evidence="12" key="1">
    <citation type="journal article" date="2018" name="Mol. Biol. Evol.">
        <title>Broad Genomic Sampling Reveals a Smut Pathogenic Ancestry of the Fungal Clade Ustilaginomycotina.</title>
        <authorList>
            <person name="Kijpornyongpan T."/>
            <person name="Mondo S.J."/>
            <person name="Barry K."/>
            <person name="Sandor L."/>
            <person name="Lee J."/>
            <person name="Lipzen A."/>
            <person name="Pangilinan J."/>
            <person name="LaButti K."/>
            <person name="Hainaut M."/>
            <person name="Henrissat B."/>
            <person name="Grigoriev I.V."/>
            <person name="Spatafora J.W."/>
            <person name="Aime M.C."/>
        </authorList>
    </citation>
    <scope>NUCLEOTIDE SEQUENCE [LARGE SCALE GENOMIC DNA]</scope>
    <source>
        <strain evidence="12">MCA 4198</strain>
    </source>
</reference>
<keyword evidence="13" id="KW-1185">Reference proteome</keyword>
<dbReference type="GO" id="GO:0005886">
    <property type="term" value="C:plasma membrane"/>
    <property type="evidence" value="ECO:0007669"/>
    <property type="project" value="TreeGrafter"/>
</dbReference>
<evidence type="ECO:0000259" key="11">
    <source>
        <dbReference type="PROSITE" id="PS51762"/>
    </source>
</evidence>
<dbReference type="InParanoid" id="A0A316YVI9"/>
<dbReference type="GeneID" id="37040527"/>
<gene>
    <name evidence="12" type="ORF">FA10DRAFT_224555</name>
</gene>
<evidence type="ECO:0000313" key="13">
    <source>
        <dbReference type="Proteomes" id="UP000245768"/>
    </source>
</evidence>
<dbReference type="InterPro" id="IPR005629">
    <property type="entry name" value="Skn1/Kre6/Sbg1"/>
</dbReference>
<feature type="region of interest" description="Disordered" evidence="9">
    <location>
        <begin position="583"/>
        <end position="613"/>
    </location>
</feature>
<dbReference type="OrthoDB" id="412647at2759"/>
<protein>
    <submittedName>
        <fullName evidence="12">SKN1-domain-containing protein</fullName>
    </submittedName>
</protein>
<keyword evidence="6 10" id="KW-0472">Membrane</keyword>
<evidence type="ECO:0000256" key="5">
    <source>
        <dbReference type="ARBA" id="ARBA00022989"/>
    </source>
</evidence>
<comment type="subcellular location">
    <subcellularLocation>
        <location evidence="1">Membrane</location>
        <topology evidence="1">Single-pass type II membrane protein</topology>
    </subcellularLocation>
</comment>
<dbReference type="Pfam" id="PF03935">
    <property type="entry name" value="SKN1_KRE6_Sbg1"/>
    <property type="match status" value="1"/>
</dbReference>
<keyword evidence="4" id="KW-0735">Signal-anchor</keyword>
<dbReference type="RefSeq" id="XP_025380788.1">
    <property type="nucleotide sequence ID" value="XM_025518611.1"/>
</dbReference>
<proteinExistence type="inferred from homology"/>
<dbReference type="SUPFAM" id="SSF49899">
    <property type="entry name" value="Concanavalin A-like lectins/glucanases"/>
    <property type="match status" value="1"/>
</dbReference>
<dbReference type="STRING" id="215250.A0A316YVI9"/>
<dbReference type="EMBL" id="KZ819634">
    <property type="protein sequence ID" value="PWN93590.1"/>
    <property type="molecule type" value="Genomic_DNA"/>
</dbReference>
<evidence type="ECO:0000256" key="2">
    <source>
        <dbReference type="ARBA" id="ARBA00010962"/>
    </source>
</evidence>
<evidence type="ECO:0000256" key="8">
    <source>
        <dbReference type="ARBA" id="ARBA00023316"/>
    </source>
</evidence>
<evidence type="ECO:0000256" key="1">
    <source>
        <dbReference type="ARBA" id="ARBA00004606"/>
    </source>
</evidence>
<evidence type="ECO:0000256" key="4">
    <source>
        <dbReference type="ARBA" id="ARBA00022968"/>
    </source>
</evidence>
<dbReference type="PANTHER" id="PTHR31361">
    <property type="entry name" value="BETA-GLUCAN SYNTHESIS-ASSOCIATED PROTEIN KRE6-RELATED"/>
    <property type="match status" value="1"/>
</dbReference>
<dbReference type="GO" id="GO:0005789">
    <property type="term" value="C:endoplasmic reticulum membrane"/>
    <property type="evidence" value="ECO:0007669"/>
    <property type="project" value="TreeGrafter"/>
</dbReference>
<accession>A0A316YVI9</accession>
<dbReference type="GO" id="GO:0031505">
    <property type="term" value="P:fungal-type cell wall organization"/>
    <property type="evidence" value="ECO:0007669"/>
    <property type="project" value="TreeGrafter"/>
</dbReference>
<keyword evidence="3 10" id="KW-0812">Transmembrane</keyword>
<dbReference type="InterPro" id="IPR000757">
    <property type="entry name" value="Beta-glucanase-like"/>
</dbReference>
<keyword evidence="5 10" id="KW-1133">Transmembrane helix</keyword>
<dbReference type="FunFam" id="2.60.120.200:FF:000259">
    <property type="entry name" value="Chromosome 9, whole genome shotgun sequence"/>
    <property type="match status" value="1"/>
</dbReference>
<dbReference type="PROSITE" id="PS51762">
    <property type="entry name" value="GH16_2"/>
    <property type="match status" value="1"/>
</dbReference>
<dbReference type="FunFam" id="2.60.120.200:FF:000135">
    <property type="entry name" value="Related to KRE6-glucan synthase subunit"/>
    <property type="match status" value="1"/>
</dbReference>
<keyword evidence="7" id="KW-0325">Glycoprotein</keyword>
<feature type="transmembrane region" description="Helical" evidence="10">
    <location>
        <begin position="77"/>
        <end position="101"/>
    </location>
</feature>
<keyword evidence="8" id="KW-0961">Cell wall biogenesis/degradation</keyword>